<comment type="caution">
    <text evidence="2">The sequence shown here is derived from an EMBL/GenBank/DDBJ whole genome shotgun (WGS) entry which is preliminary data.</text>
</comment>
<reference evidence="3" key="1">
    <citation type="journal article" date="2019" name="Int. J. Syst. Evol. Microbiol.">
        <title>The Global Catalogue of Microorganisms (GCM) 10K type strain sequencing project: providing services to taxonomists for standard genome sequencing and annotation.</title>
        <authorList>
            <consortium name="The Broad Institute Genomics Platform"/>
            <consortium name="The Broad Institute Genome Sequencing Center for Infectious Disease"/>
            <person name="Wu L."/>
            <person name="Ma J."/>
        </authorList>
    </citation>
    <scope>NUCLEOTIDE SEQUENCE [LARGE SCALE GENOMIC DNA]</scope>
    <source>
        <strain evidence="3">CGMCC 1.7064</strain>
    </source>
</reference>
<dbReference type="EMBL" id="BMLQ01000002">
    <property type="protein sequence ID" value="GGO42749.1"/>
    <property type="molecule type" value="Genomic_DNA"/>
</dbReference>
<dbReference type="Gene3D" id="3.40.50.360">
    <property type="match status" value="1"/>
</dbReference>
<evidence type="ECO:0000259" key="1">
    <source>
        <dbReference type="Pfam" id="PF03358"/>
    </source>
</evidence>
<dbReference type="Proteomes" id="UP000642509">
    <property type="component" value="Unassembled WGS sequence"/>
</dbReference>
<keyword evidence="3" id="KW-1185">Reference proteome</keyword>
<protein>
    <submittedName>
        <fullName evidence="2">Flavodoxin</fullName>
    </submittedName>
</protein>
<accession>A0ABQ2LSE2</accession>
<evidence type="ECO:0000313" key="3">
    <source>
        <dbReference type="Proteomes" id="UP000642509"/>
    </source>
</evidence>
<feature type="domain" description="NADPH-dependent FMN reductase-like" evidence="1">
    <location>
        <begin position="28"/>
        <end position="172"/>
    </location>
</feature>
<dbReference type="InterPro" id="IPR029039">
    <property type="entry name" value="Flavoprotein-like_sf"/>
</dbReference>
<organism evidence="2 3">
    <name type="scientific">Citricoccus zhacaiensis</name>
    <dbReference type="NCBI Taxonomy" id="489142"/>
    <lineage>
        <taxon>Bacteria</taxon>
        <taxon>Bacillati</taxon>
        <taxon>Actinomycetota</taxon>
        <taxon>Actinomycetes</taxon>
        <taxon>Micrococcales</taxon>
        <taxon>Micrococcaceae</taxon>
        <taxon>Citricoccus</taxon>
    </lineage>
</organism>
<gene>
    <name evidence="2" type="ORF">GCM10010977_09310</name>
</gene>
<sequence length="215" mass="22880">MTDSTAETTSASTRDLKAVALVCTLTPSPKPSSSELMARHVLGELEKNGVATSSVRVVDHDVKPGVQVDMGDGDEWPALRQQILDADILVLATPIWMGHPCSIAQRVIERLDADLAETDDQGRPIMYDKTAIVAVVGNEDGAHKTIADMTQALSDIGFSIPAQAGTYWVGEAMQTVDYQDLDEVPKNVASTTAGAARNAAHLARLLRAEPYPAGS</sequence>
<dbReference type="RefSeq" id="WP_188804679.1">
    <property type="nucleotide sequence ID" value="NZ_BAAAOU010000001.1"/>
</dbReference>
<dbReference type="InterPro" id="IPR005025">
    <property type="entry name" value="FMN_Rdtase-like_dom"/>
</dbReference>
<evidence type="ECO:0000313" key="2">
    <source>
        <dbReference type="EMBL" id="GGO42749.1"/>
    </source>
</evidence>
<proteinExistence type="predicted"/>
<dbReference type="SUPFAM" id="SSF52218">
    <property type="entry name" value="Flavoproteins"/>
    <property type="match status" value="1"/>
</dbReference>
<name>A0ABQ2LSE2_9MICC</name>
<dbReference type="Pfam" id="PF03358">
    <property type="entry name" value="FMN_red"/>
    <property type="match status" value="1"/>
</dbReference>